<dbReference type="RefSeq" id="WP_377772601.1">
    <property type="nucleotide sequence ID" value="NZ_JBHUOQ010000001.1"/>
</dbReference>
<dbReference type="Gene3D" id="1.20.5.1930">
    <property type="match status" value="1"/>
</dbReference>
<accession>A0ABW5WUK8</accession>
<feature type="transmembrane region" description="Helical" evidence="6">
    <location>
        <begin position="12"/>
        <end position="31"/>
    </location>
</feature>
<dbReference type="InterPro" id="IPR011712">
    <property type="entry name" value="Sig_transdc_His_kin_sub3_dim/P"/>
</dbReference>
<dbReference type="InterPro" id="IPR056374">
    <property type="entry name" value="DesK/YvfT_N"/>
</dbReference>
<evidence type="ECO:0000256" key="5">
    <source>
        <dbReference type="ARBA" id="ARBA00023012"/>
    </source>
</evidence>
<dbReference type="InterPro" id="IPR050482">
    <property type="entry name" value="Sensor_HK_TwoCompSys"/>
</dbReference>
<evidence type="ECO:0000259" key="8">
    <source>
        <dbReference type="Pfam" id="PF23540"/>
    </source>
</evidence>
<comment type="catalytic activity">
    <reaction evidence="1">
        <text>ATP + protein L-histidine = ADP + protein N-phospho-L-histidine.</text>
        <dbReference type="EC" id="2.7.13.3"/>
    </reaction>
</comment>
<dbReference type="EC" id="2.7.13.3" evidence="2"/>
<evidence type="ECO:0000313" key="9">
    <source>
        <dbReference type="EMBL" id="MFD2830044.1"/>
    </source>
</evidence>
<dbReference type="PANTHER" id="PTHR24421:SF63">
    <property type="entry name" value="SENSOR HISTIDINE KINASE DESK"/>
    <property type="match status" value="1"/>
</dbReference>
<dbReference type="EMBL" id="JBHUOQ010000001">
    <property type="protein sequence ID" value="MFD2830044.1"/>
    <property type="molecule type" value="Genomic_DNA"/>
</dbReference>
<keyword evidence="3" id="KW-0808">Transferase</keyword>
<keyword evidence="6" id="KW-0472">Membrane</keyword>
<dbReference type="CDD" id="cd16917">
    <property type="entry name" value="HATPase_UhpB-NarQ-NarX-like"/>
    <property type="match status" value="1"/>
</dbReference>
<reference evidence="10" key="1">
    <citation type="journal article" date="2019" name="Int. J. Syst. Evol. Microbiol.">
        <title>The Global Catalogue of Microorganisms (GCM) 10K type strain sequencing project: providing services to taxonomists for standard genome sequencing and annotation.</title>
        <authorList>
            <consortium name="The Broad Institute Genomics Platform"/>
            <consortium name="The Broad Institute Genome Sequencing Center for Infectious Disease"/>
            <person name="Wu L."/>
            <person name="Ma J."/>
        </authorList>
    </citation>
    <scope>NUCLEOTIDE SEQUENCE [LARGE SCALE GENOMIC DNA]</scope>
    <source>
        <strain evidence="10">KCTC 33575</strain>
    </source>
</reference>
<keyword evidence="5" id="KW-0902">Two-component regulatory system</keyword>
<feature type="domain" description="DesK/YvfT N-terminal" evidence="8">
    <location>
        <begin position="1"/>
        <end position="151"/>
    </location>
</feature>
<dbReference type="PANTHER" id="PTHR24421">
    <property type="entry name" value="NITRATE/NITRITE SENSOR PROTEIN NARX-RELATED"/>
    <property type="match status" value="1"/>
</dbReference>
<dbReference type="SUPFAM" id="SSF55874">
    <property type="entry name" value="ATPase domain of HSP90 chaperone/DNA topoisomerase II/histidine kinase"/>
    <property type="match status" value="1"/>
</dbReference>
<evidence type="ECO:0000256" key="3">
    <source>
        <dbReference type="ARBA" id="ARBA00022679"/>
    </source>
</evidence>
<name>A0ABW5WUK8_9STAP</name>
<keyword evidence="4 9" id="KW-0418">Kinase</keyword>
<dbReference type="Proteomes" id="UP001597519">
    <property type="component" value="Unassembled WGS sequence"/>
</dbReference>
<feature type="transmembrane region" description="Helical" evidence="6">
    <location>
        <begin position="105"/>
        <end position="124"/>
    </location>
</feature>
<keyword evidence="10" id="KW-1185">Reference proteome</keyword>
<evidence type="ECO:0000256" key="2">
    <source>
        <dbReference type="ARBA" id="ARBA00012438"/>
    </source>
</evidence>
<dbReference type="InterPro" id="IPR036890">
    <property type="entry name" value="HATPase_C_sf"/>
</dbReference>
<gene>
    <name evidence="9" type="ORF">ACFSX4_06135</name>
</gene>
<evidence type="ECO:0000256" key="6">
    <source>
        <dbReference type="SAM" id="Phobius"/>
    </source>
</evidence>
<organism evidence="9 10">
    <name type="scientific">Corticicoccus populi</name>
    <dbReference type="NCBI Taxonomy" id="1812821"/>
    <lineage>
        <taxon>Bacteria</taxon>
        <taxon>Bacillati</taxon>
        <taxon>Bacillota</taxon>
        <taxon>Bacilli</taxon>
        <taxon>Bacillales</taxon>
        <taxon>Staphylococcaceae</taxon>
        <taxon>Corticicoccus</taxon>
    </lineage>
</organism>
<protein>
    <recommendedName>
        <fullName evidence="2">histidine kinase</fullName>
        <ecNumber evidence="2">2.7.13.3</ecNumber>
    </recommendedName>
</protein>
<feature type="transmembrane region" description="Helical" evidence="6">
    <location>
        <begin position="38"/>
        <end position="57"/>
    </location>
</feature>
<evidence type="ECO:0000256" key="4">
    <source>
        <dbReference type="ARBA" id="ARBA00022777"/>
    </source>
</evidence>
<feature type="transmembrane region" description="Helical" evidence="6">
    <location>
        <begin position="69"/>
        <end position="93"/>
    </location>
</feature>
<comment type="caution">
    <text evidence="9">The sequence shown here is derived from an EMBL/GenBank/DDBJ whole genome shotgun (WGS) entry which is preliminary data.</text>
</comment>
<proteinExistence type="predicted"/>
<dbReference type="GO" id="GO:0016301">
    <property type="term" value="F:kinase activity"/>
    <property type="evidence" value="ECO:0007669"/>
    <property type="project" value="UniProtKB-KW"/>
</dbReference>
<evidence type="ECO:0000259" key="7">
    <source>
        <dbReference type="Pfam" id="PF07730"/>
    </source>
</evidence>
<dbReference type="Gene3D" id="3.30.565.10">
    <property type="entry name" value="Histidine kinase-like ATPase, C-terminal domain"/>
    <property type="match status" value="1"/>
</dbReference>
<feature type="domain" description="Signal transduction histidine kinase subgroup 3 dimerisation and phosphoacceptor" evidence="7">
    <location>
        <begin position="179"/>
        <end position="242"/>
    </location>
</feature>
<dbReference type="Pfam" id="PF07730">
    <property type="entry name" value="HisKA_3"/>
    <property type="match status" value="1"/>
</dbReference>
<dbReference type="Pfam" id="PF23540">
    <property type="entry name" value="DesK_N"/>
    <property type="match status" value="1"/>
</dbReference>
<evidence type="ECO:0000313" key="10">
    <source>
        <dbReference type="Proteomes" id="UP001597519"/>
    </source>
</evidence>
<sequence>MKEWYYIFARNTGLNLYIWLLFCILPFYFIFRSNTTWEIAVGIVVTMLFFAVFWMSYRTHGVRIYIGLSLQFVMNIVMSVLYGYVYFSLFIAFYVGHIKSRSGFITMYVIHLVTTTGAVTLGFFNNFELFLGYLPFLIMTILGVILIPINIRNRIRQEALEVQLDDANQKIAELAIIEERHRIARDLHDTLGQKLSVIGLKSELSRKLMDKDPEAAKKELHDIEQSSRLALKEVREMVSDMKKITIHEELNHIQQLLKAADIRKELIIEADISRLPALIENVLSMCLKEAVNNVVKHSGATECMMQLVETEKDFHLKVTDNGKNSGLEYGYGNGLDGMKERLSFINGEMDTIKTIEGFEVNITIPKVLKQIGEIQ</sequence>
<feature type="transmembrane region" description="Helical" evidence="6">
    <location>
        <begin position="130"/>
        <end position="151"/>
    </location>
</feature>
<keyword evidence="6" id="KW-1133">Transmembrane helix</keyword>
<evidence type="ECO:0000256" key="1">
    <source>
        <dbReference type="ARBA" id="ARBA00000085"/>
    </source>
</evidence>
<keyword evidence="6" id="KW-0812">Transmembrane</keyword>